<proteinExistence type="predicted"/>
<gene>
    <name evidence="1" type="ORF">HMPREF3180_00065</name>
</gene>
<protein>
    <submittedName>
        <fullName evidence="1">Uncharacterized protein</fullName>
    </submittedName>
</protein>
<dbReference type="EMBL" id="LSDD01000004">
    <property type="protein sequence ID" value="KXB70271.1"/>
    <property type="molecule type" value="Genomic_DNA"/>
</dbReference>
<dbReference type="STRING" id="157687.HMPREF3180_00065"/>
<comment type="caution">
    <text evidence="1">The sequence shown here is derived from an EMBL/GenBank/DDBJ whole genome shotgun (WGS) entry which is preliminary data.</text>
</comment>
<name>A0A134ARE7_9FUSO</name>
<organism evidence="1 2">
    <name type="scientific">Leptotrichia wadei</name>
    <dbReference type="NCBI Taxonomy" id="157687"/>
    <lineage>
        <taxon>Bacteria</taxon>
        <taxon>Fusobacteriati</taxon>
        <taxon>Fusobacteriota</taxon>
        <taxon>Fusobacteriia</taxon>
        <taxon>Fusobacteriales</taxon>
        <taxon>Leptotrichiaceae</taxon>
        <taxon>Leptotrichia</taxon>
    </lineage>
</organism>
<sequence>MEEFKMKYDALIMVNNQHKEIRRKMEERKIKNRIKKFVRKVGLSK</sequence>
<keyword evidence="2" id="KW-1185">Reference proteome</keyword>
<reference evidence="2" key="1">
    <citation type="submission" date="2016-01" db="EMBL/GenBank/DDBJ databases">
        <authorList>
            <person name="Mitreva M."/>
            <person name="Pepin K.H."/>
            <person name="Mihindukulasuriya K.A."/>
            <person name="Fulton R."/>
            <person name="Fronick C."/>
            <person name="O'Laughlin M."/>
            <person name="Miner T."/>
            <person name="Herter B."/>
            <person name="Rosa B.A."/>
            <person name="Cordes M."/>
            <person name="Tomlinson C."/>
            <person name="Wollam A."/>
            <person name="Palsikar V.B."/>
            <person name="Mardis E.R."/>
            <person name="Wilson R.K."/>
        </authorList>
    </citation>
    <scope>NUCLEOTIDE SEQUENCE [LARGE SCALE GENOMIC DNA]</scope>
    <source>
        <strain evidence="2">KA00185</strain>
    </source>
</reference>
<evidence type="ECO:0000313" key="1">
    <source>
        <dbReference type="EMBL" id="KXB70271.1"/>
    </source>
</evidence>
<accession>A0A134ARE7</accession>
<dbReference type="Proteomes" id="UP000070483">
    <property type="component" value="Unassembled WGS sequence"/>
</dbReference>
<dbReference type="PATRIC" id="fig|157687.3.peg.66"/>
<dbReference type="AlphaFoldDB" id="A0A134ARE7"/>
<evidence type="ECO:0000313" key="2">
    <source>
        <dbReference type="Proteomes" id="UP000070483"/>
    </source>
</evidence>